<feature type="domain" description="PTS EIIA type-4" evidence="6">
    <location>
        <begin position="1"/>
        <end position="129"/>
    </location>
</feature>
<dbReference type="EMBL" id="FNDZ01000014">
    <property type="protein sequence ID" value="SDJ33402.1"/>
    <property type="molecule type" value="Genomic_DNA"/>
</dbReference>
<comment type="catalytic activity">
    <reaction evidence="1">
        <text>dihydroxyacetone + phosphoenolpyruvate = dihydroxyacetone phosphate + pyruvate</text>
        <dbReference type="Rhea" id="RHEA:18381"/>
        <dbReference type="ChEBI" id="CHEBI:15361"/>
        <dbReference type="ChEBI" id="CHEBI:16016"/>
        <dbReference type="ChEBI" id="CHEBI:57642"/>
        <dbReference type="ChEBI" id="CHEBI:58702"/>
        <dbReference type="EC" id="2.7.1.121"/>
    </reaction>
</comment>
<dbReference type="Proteomes" id="UP000183255">
    <property type="component" value="Unassembled WGS sequence"/>
</dbReference>
<accession>A0A1G8SVU3</accession>
<dbReference type="GO" id="GO:0009401">
    <property type="term" value="P:phosphoenolpyruvate-dependent sugar phosphotransferase system"/>
    <property type="evidence" value="ECO:0007669"/>
    <property type="project" value="InterPro"/>
</dbReference>
<reference evidence="7 8" key="1">
    <citation type="submission" date="2016-10" db="EMBL/GenBank/DDBJ databases">
        <authorList>
            <person name="de Groot N.N."/>
        </authorList>
    </citation>
    <scope>NUCLEOTIDE SEQUENCE [LARGE SCALE GENOMIC DNA]</scope>
    <source>
        <strain evidence="7 8">CGMCC 1.5058</strain>
    </source>
</reference>
<evidence type="ECO:0000256" key="1">
    <source>
        <dbReference type="ARBA" id="ARBA00001113"/>
    </source>
</evidence>
<evidence type="ECO:0000313" key="7">
    <source>
        <dbReference type="EMBL" id="SDJ33402.1"/>
    </source>
</evidence>
<organism evidence="7 8">
    <name type="scientific">Proteiniclasticum ruminis</name>
    <dbReference type="NCBI Taxonomy" id="398199"/>
    <lineage>
        <taxon>Bacteria</taxon>
        <taxon>Bacillati</taxon>
        <taxon>Bacillota</taxon>
        <taxon>Clostridia</taxon>
        <taxon>Eubacteriales</taxon>
        <taxon>Clostridiaceae</taxon>
        <taxon>Proteiniclasticum</taxon>
    </lineage>
</organism>
<evidence type="ECO:0000256" key="5">
    <source>
        <dbReference type="ARBA" id="ARBA00046577"/>
    </source>
</evidence>
<evidence type="ECO:0000313" key="8">
    <source>
        <dbReference type="Proteomes" id="UP000183255"/>
    </source>
</evidence>
<sequence>MIGLILVSHSEKITDGIKDLVVEMTKDEVPIISCGGTTDGRLGTSADKIVDAINELSGCNRILIFTDIGSSIMSSEIALDLVDEDLKEKCILVDAPIVEGAFVAGVQSMVSDDVDAVLEEVQLTKLSKF</sequence>
<evidence type="ECO:0000256" key="2">
    <source>
        <dbReference type="ARBA" id="ARBA00002788"/>
    </source>
</evidence>
<dbReference type="InterPro" id="IPR036662">
    <property type="entry name" value="PTS_EIIA_man-typ_sf"/>
</dbReference>
<dbReference type="NCBIfam" id="TIGR02364">
    <property type="entry name" value="dha_pts"/>
    <property type="match status" value="1"/>
</dbReference>
<keyword evidence="7" id="KW-0418">Kinase</keyword>
<dbReference type="GO" id="GO:0019563">
    <property type="term" value="P:glycerol catabolic process"/>
    <property type="evidence" value="ECO:0007669"/>
    <property type="project" value="InterPro"/>
</dbReference>
<keyword evidence="4" id="KW-0808">Transferase</keyword>
<evidence type="ECO:0000256" key="3">
    <source>
        <dbReference type="ARBA" id="ARBA00012095"/>
    </source>
</evidence>
<dbReference type="AlphaFoldDB" id="A0A1G8SVU3"/>
<dbReference type="PROSITE" id="PS51096">
    <property type="entry name" value="PTS_EIIA_TYPE_4"/>
    <property type="match status" value="1"/>
</dbReference>
<dbReference type="Gene3D" id="3.40.50.510">
    <property type="entry name" value="Phosphotransferase system, mannose-type IIA component"/>
    <property type="match status" value="1"/>
</dbReference>
<dbReference type="InterPro" id="IPR039643">
    <property type="entry name" value="DhaM"/>
</dbReference>
<dbReference type="SUPFAM" id="SSF53062">
    <property type="entry name" value="PTS system fructose IIA component-like"/>
    <property type="match status" value="1"/>
</dbReference>
<comment type="subunit">
    <text evidence="5">Homodimer. The dihydroxyacetone kinase complex is composed of a homodimer of DhaM, a homodimer of DhaK and the subunit DhaL.</text>
</comment>
<evidence type="ECO:0000259" key="6">
    <source>
        <dbReference type="PROSITE" id="PS51096"/>
    </source>
</evidence>
<dbReference type="PANTHER" id="PTHR38594:SF1">
    <property type="entry name" value="PEP-DEPENDENT DIHYDROXYACETONE KINASE, PHOSPHORYL DONOR SUBUNIT DHAM"/>
    <property type="match status" value="1"/>
</dbReference>
<dbReference type="GO" id="GO:0016020">
    <property type="term" value="C:membrane"/>
    <property type="evidence" value="ECO:0007669"/>
    <property type="project" value="InterPro"/>
</dbReference>
<dbReference type="InterPro" id="IPR012844">
    <property type="entry name" value="DhaM_N"/>
</dbReference>
<dbReference type="Pfam" id="PF03610">
    <property type="entry name" value="EIIA-man"/>
    <property type="match status" value="1"/>
</dbReference>
<dbReference type="EC" id="2.7.1.121" evidence="3"/>
<proteinExistence type="predicted"/>
<dbReference type="InterPro" id="IPR004701">
    <property type="entry name" value="PTS_EIIA_man-typ"/>
</dbReference>
<evidence type="ECO:0000256" key="4">
    <source>
        <dbReference type="ARBA" id="ARBA00022679"/>
    </source>
</evidence>
<comment type="function">
    <text evidence="2">Component of the dihydroxyacetone kinase complex, which is responsible for the phosphoenolpyruvate (PEP)-dependent phosphorylation of dihydroxyacetone. DhaM serves as the phosphoryl donor. Is phosphorylated by phosphoenolpyruvate in an EI- and HPr-dependent reaction, and a phosphorelay system on histidine residues finally leads to phosphoryl transfer to DhaL and dihydroxyacetone.</text>
</comment>
<dbReference type="PANTHER" id="PTHR38594">
    <property type="entry name" value="PEP-DEPENDENT DIHYDROXYACETONE KINASE, PHOSPHORYL DONOR SUBUNIT DHAM"/>
    <property type="match status" value="1"/>
</dbReference>
<protein>
    <recommendedName>
        <fullName evidence="3">phosphoenolpyruvate--glycerone phosphotransferase</fullName>
        <ecNumber evidence="3">2.7.1.121</ecNumber>
    </recommendedName>
</protein>
<gene>
    <name evidence="7" type="ORF">SAMN05421804_11414</name>
</gene>
<name>A0A1G8SVU3_9CLOT</name>
<dbReference type="GO" id="GO:0047324">
    <property type="term" value="F:phosphoenolpyruvate-glycerone phosphotransferase activity"/>
    <property type="evidence" value="ECO:0007669"/>
    <property type="project" value="UniProtKB-EC"/>
</dbReference>